<proteinExistence type="predicted"/>
<evidence type="ECO:0000256" key="5">
    <source>
        <dbReference type="ARBA" id="ARBA00022989"/>
    </source>
</evidence>
<feature type="transmembrane region" description="Helical" evidence="7">
    <location>
        <begin position="40"/>
        <end position="61"/>
    </location>
</feature>
<dbReference type="InterPro" id="IPR020846">
    <property type="entry name" value="MFS_dom"/>
</dbReference>
<evidence type="ECO:0000256" key="7">
    <source>
        <dbReference type="SAM" id="Phobius"/>
    </source>
</evidence>
<dbReference type="PANTHER" id="PTHR43266">
    <property type="entry name" value="MACROLIDE-EFFLUX PROTEIN"/>
    <property type="match status" value="1"/>
</dbReference>
<gene>
    <name evidence="9" type="ORF">HNR30_003772</name>
</gene>
<feature type="transmembrane region" description="Helical" evidence="7">
    <location>
        <begin position="204"/>
        <end position="225"/>
    </location>
</feature>
<dbReference type="CDD" id="cd06173">
    <property type="entry name" value="MFS_MefA_like"/>
    <property type="match status" value="1"/>
</dbReference>
<feature type="transmembrane region" description="Helical" evidence="7">
    <location>
        <begin position="295"/>
        <end position="318"/>
    </location>
</feature>
<keyword evidence="3" id="KW-1003">Cell membrane</keyword>
<evidence type="ECO:0000313" key="10">
    <source>
        <dbReference type="Proteomes" id="UP000530928"/>
    </source>
</evidence>
<evidence type="ECO:0000256" key="1">
    <source>
        <dbReference type="ARBA" id="ARBA00004651"/>
    </source>
</evidence>
<dbReference type="InterPro" id="IPR036259">
    <property type="entry name" value="MFS_trans_sf"/>
</dbReference>
<sequence length="389" mass="39907">MPSLTASYWRLWTARTISFTGDSLSLVALMVHVADSTGRALAVALLLLVGDFAPALLGPLTGAIADRYGRRRVMVGCEVVQGLLVAAIAIWLPPLPVLLVLVGLRAIAGQLFQAASRSVVPELVPDARLARANTLLGLGTNGGEALGPIAAAALLAVSDIRGVLLVDAATFAVSAVLLLRMPASPSAPEPGGSLLGDTREGLRYIFTTRLVRAVGLGFFSVVLFNGIDDVALVFLATETFDAGEAAAGLLLAGVGIGLFAGYLLLTRTVRLSMVTLLLLGFAVSSAGNLATGFAWAVWAAMAVQVVRGLGIAAMDVASNTLIQREVPAELLGRVFGTLYGAIGVAAALSYLGGGALLEITSPPVAFVVAGTGGLVATVLTWTALRRVRS</sequence>
<feature type="transmembrane region" description="Helical" evidence="7">
    <location>
        <begin position="364"/>
        <end position="384"/>
    </location>
</feature>
<reference evidence="9 10" key="1">
    <citation type="submission" date="2020-07" db="EMBL/GenBank/DDBJ databases">
        <title>Genomic Encyclopedia of Type Strains, Phase IV (KMG-IV): sequencing the most valuable type-strain genomes for metagenomic binning, comparative biology and taxonomic classification.</title>
        <authorList>
            <person name="Goeker M."/>
        </authorList>
    </citation>
    <scope>NUCLEOTIDE SEQUENCE [LARGE SCALE GENOMIC DNA]</scope>
    <source>
        <strain evidence="9 10">DSM 45533</strain>
    </source>
</reference>
<protein>
    <submittedName>
        <fullName evidence="9">MFS family permease</fullName>
    </submittedName>
</protein>
<organism evidence="9 10">
    <name type="scientific">Nonomuraea soli</name>
    <dbReference type="NCBI Taxonomy" id="1032476"/>
    <lineage>
        <taxon>Bacteria</taxon>
        <taxon>Bacillati</taxon>
        <taxon>Actinomycetota</taxon>
        <taxon>Actinomycetes</taxon>
        <taxon>Streptosporangiales</taxon>
        <taxon>Streptosporangiaceae</taxon>
        <taxon>Nonomuraea</taxon>
    </lineage>
</organism>
<dbReference type="InterPro" id="IPR011701">
    <property type="entry name" value="MFS"/>
</dbReference>
<dbReference type="GO" id="GO:0022857">
    <property type="term" value="F:transmembrane transporter activity"/>
    <property type="evidence" value="ECO:0007669"/>
    <property type="project" value="InterPro"/>
</dbReference>
<keyword evidence="6 7" id="KW-0472">Membrane</keyword>
<evidence type="ECO:0000256" key="2">
    <source>
        <dbReference type="ARBA" id="ARBA00022448"/>
    </source>
</evidence>
<keyword evidence="4 7" id="KW-0812">Transmembrane</keyword>
<dbReference type="RefSeq" id="WP_220133770.1">
    <property type="nucleotide sequence ID" value="NZ_BAABAM010000003.1"/>
</dbReference>
<feature type="transmembrane region" description="Helical" evidence="7">
    <location>
        <begin position="245"/>
        <end position="264"/>
    </location>
</feature>
<dbReference type="PROSITE" id="PS00216">
    <property type="entry name" value="SUGAR_TRANSPORT_1"/>
    <property type="match status" value="1"/>
</dbReference>
<dbReference type="GO" id="GO:0005886">
    <property type="term" value="C:plasma membrane"/>
    <property type="evidence" value="ECO:0007669"/>
    <property type="project" value="UniProtKB-SubCell"/>
</dbReference>
<dbReference type="AlphaFoldDB" id="A0A7W0HQX3"/>
<accession>A0A7W0HQX3</accession>
<dbReference type="Proteomes" id="UP000530928">
    <property type="component" value="Unassembled WGS sequence"/>
</dbReference>
<evidence type="ECO:0000259" key="8">
    <source>
        <dbReference type="PROSITE" id="PS50850"/>
    </source>
</evidence>
<dbReference type="PANTHER" id="PTHR43266:SF2">
    <property type="entry name" value="MAJOR FACILITATOR SUPERFAMILY (MFS) PROFILE DOMAIN-CONTAINING PROTEIN"/>
    <property type="match status" value="1"/>
</dbReference>
<keyword evidence="10" id="KW-1185">Reference proteome</keyword>
<comment type="subcellular location">
    <subcellularLocation>
        <location evidence="1">Cell membrane</location>
        <topology evidence="1">Multi-pass membrane protein</topology>
    </subcellularLocation>
</comment>
<dbReference type="SUPFAM" id="SSF103473">
    <property type="entry name" value="MFS general substrate transporter"/>
    <property type="match status" value="1"/>
</dbReference>
<evidence type="ECO:0000256" key="4">
    <source>
        <dbReference type="ARBA" id="ARBA00022692"/>
    </source>
</evidence>
<dbReference type="EMBL" id="JACDUR010000004">
    <property type="protein sequence ID" value="MBA2892418.1"/>
    <property type="molecule type" value="Genomic_DNA"/>
</dbReference>
<dbReference type="InterPro" id="IPR005829">
    <property type="entry name" value="Sugar_transporter_CS"/>
</dbReference>
<feature type="domain" description="Major facilitator superfamily (MFS) profile" evidence="8">
    <location>
        <begin position="1"/>
        <end position="388"/>
    </location>
</feature>
<dbReference type="PROSITE" id="PS50850">
    <property type="entry name" value="MFS"/>
    <property type="match status" value="1"/>
</dbReference>
<feature type="transmembrane region" description="Helical" evidence="7">
    <location>
        <begin position="271"/>
        <end position="289"/>
    </location>
</feature>
<feature type="transmembrane region" description="Helical" evidence="7">
    <location>
        <begin position="330"/>
        <end position="352"/>
    </location>
</feature>
<dbReference type="Gene3D" id="1.20.1250.20">
    <property type="entry name" value="MFS general substrate transporter like domains"/>
    <property type="match status" value="1"/>
</dbReference>
<name>A0A7W0HQX3_9ACTN</name>
<evidence type="ECO:0000256" key="3">
    <source>
        <dbReference type="ARBA" id="ARBA00022475"/>
    </source>
</evidence>
<keyword evidence="2" id="KW-0813">Transport</keyword>
<keyword evidence="5 7" id="KW-1133">Transmembrane helix</keyword>
<comment type="caution">
    <text evidence="9">The sequence shown here is derived from an EMBL/GenBank/DDBJ whole genome shotgun (WGS) entry which is preliminary data.</text>
</comment>
<dbReference type="Pfam" id="PF07690">
    <property type="entry name" value="MFS_1"/>
    <property type="match status" value="1"/>
</dbReference>
<evidence type="ECO:0000256" key="6">
    <source>
        <dbReference type="ARBA" id="ARBA00023136"/>
    </source>
</evidence>
<evidence type="ECO:0000313" key="9">
    <source>
        <dbReference type="EMBL" id="MBA2892418.1"/>
    </source>
</evidence>